<feature type="binding site" evidence="6">
    <location>
        <position position="139"/>
    </location>
    <ligand>
        <name>5-phospho-alpha-D-ribose 1-diphosphate</name>
        <dbReference type="ChEBI" id="CHEBI:58017"/>
        <note>ligand shared between dimeric partners</note>
    </ligand>
</feature>
<dbReference type="AlphaFoldDB" id="A0A4P6K0P4"/>
<evidence type="ECO:0000256" key="6">
    <source>
        <dbReference type="HAMAP-Rule" id="MF_01208"/>
    </source>
</evidence>
<dbReference type="Proteomes" id="UP000290365">
    <property type="component" value="Chromosome"/>
</dbReference>
<dbReference type="OrthoDB" id="9803963at2"/>
<comment type="similarity">
    <text evidence="6">Belongs to the purine/pyrimidine phosphoribosyltransferase family. PyrE subfamily.</text>
</comment>
<dbReference type="Pfam" id="PF00156">
    <property type="entry name" value="Pribosyltran"/>
    <property type="match status" value="1"/>
</dbReference>
<dbReference type="InterPro" id="IPR000836">
    <property type="entry name" value="PRTase_dom"/>
</dbReference>
<gene>
    <name evidence="6" type="primary">pyrE</name>
    <name evidence="8" type="ORF">EPA93_37575</name>
</gene>
<evidence type="ECO:0000256" key="3">
    <source>
        <dbReference type="ARBA" id="ARBA00022676"/>
    </source>
</evidence>
<dbReference type="UniPathway" id="UPA00070">
    <property type="reaction ID" value="UER00119"/>
</dbReference>
<comment type="pathway">
    <text evidence="1 6">Pyrimidine metabolism; UMP biosynthesis via de novo pathway; UMP from orotate: step 1/2.</text>
</comment>
<dbReference type="RefSeq" id="WP_129892444.1">
    <property type="nucleotide sequence ID" value="NZ_CP035758.1"/>
</dbReference>
<evidence type="ECO:0000256" key="4">
    <source>
        <dbReference type="ARBA" id="ARBA00022679"/>
    </source>
</evidence>
<evidence type="ECO:0000259" key="7">
    <source>
        <dbReference type="Pfam" id="PF00156"/>
    </source>
</evidence>
<keyword evidence="5 6" id="KW-0665">Pyrimidine biosynthesis</keyword>
<keyword evidence="9" id="KW-1185">Reference proteome</keyword>
<evidence type="ECO:0000313" key="9">
    <source>
        <dbReference type="Proteomes" id="UP000290365"/>
    </source>
</evidence>
<accession>A0A4P6K0P4</accession>
<proteinExistence type="inferred from homology"/>
<feature type="binding site" evidence="6">
    <location>
        <position position="143"/>
    </location>
    <ligand>
        <name>5-phospho-alpha-D-ribose 1-diphosphate</name>
        <dbReference type="ChEBI" id="CHEBI:58017"/>
        <note>ligand shared between dimeric partners</note>
    </ligand>
</feature>
<evidence type="ECO:0000313" key="8">
    <source>
        <dbReference type="EMBL" id="QBD81383.1"/>
    </source>
</evidence>
<comment type="function">
    <text evidence="6">Catalyzes the transfer of a ribosyl phosphate group from 5-phosphoribose 1-diphosphate to orotate, leading to the formation of orotidine monophosphate (OMP).</text>
</comment>
<dbReference type="HAMAP" id="MF_01208">
    <property type="entry name" value="PyrE"/>
    <property type="match status" value="1"/>
</dbReference>
<dbReference type="Gene3D" id="3.40.50.2020">
    <property type="match status" value="1"/>
</dbReference>
<protein>
    <recommendedName>
        <fullName evidence="2 6">Orotate phosphoribosyltransferase</fullName>
        <shortName evidence="6">OPRT</shortName>
        <shortName evidence="6">OPRTase</shortName>
        <ecNumber evidence="2 6">2.4.2.10</ecNumber>
    </recommendedName>
</protein>
<dbReference type="InterPro" id="IPR023031">
    <property type="entry name" value="OPRT"/>
</dbReference>
<feature type="domain" description="Phosphoribosyltransferase" evidence="7">
    <location>
        <begin position="94"/>
        <end position="184"/>
    </location>
</feature>
<feature type="binding site" description="in other chain" evidence="6">
    <location>
        <position position="71"/>
    </location>
    <ligand>
        <name>5-phospho-alpha-D-ribose 1-diphosphate</name>
        <dbReference type="ChEBI" id="CHEBI:58017"/>
        <note>ligand shared between dimeric partners</note>
    </ligand>
</feature>
<comment type="cofactor">
    <cofactor evidence="6">
        <name>Mg(2+)</name>
        <dbReference type="ChEBI" id="CHEBI:18420"/>
    </cofactor>
</comment>
<dbReference type="GO" id="GO:0000287">
    <property type="term" value="F:magnesium ion binding"/>
    <property type="evidence" value="ECO:0007669"/>
    <property type="project" value="UniProtKB-UniRule"/>
</dbReference>
<keyword evidence="4 6" id="KW-0808">Transferase</keyword>
<sequence>MILADHSMTEHSKASGPHLSVGLRKMLKEAINEVSPIVYRPRASAVAEALLQARAYSVAVGRPPEEWFHWKCGIIAPCGCNCRVVNGFPACRRLIDRALVKAVLASFPEVDYIVGVANAGIPWAKSLAERLNQPLAYVRTAAKGMSHERLVECMPTGGKRAVIVEDALVSGESTLKVINALKKETDLQIAGIQSIVNWNFPSMRTLLRGYTVRTLTSYPFILAGAFARRLIDEEGFAQLLAFYRDPEANCWLNYYKDWLPQRE</sequence>
<dbReference type="SUPFAM" id="SSF53271">
    <property type="entry name" value="PRTase-like"/>
    <property type="match status" value="1"/>
</dbReference>
<reference evidence="8 9" key="1">
    <citation type="submission" date="2019-01" db="EMBL/GenBank/DDBJ databases">
        <title>Ktedonosporobacter rubrisoli SCAWS-G2.</title>
        <authorList>
            <person name="Huang Y."/>
            <person name="Yan B."/>
        </authorList>
    </citation>
    <scope>NUCLEOTIDE SEQUENCE [LARGE SCALE GENOMIC DNA]</scope>
    <source>
        <strain evidence="8 9">SCAWS-G2</strain>
    </source>
</reference>
<dbReference type="EC" id="2.4.2.10" evidence="2 6"/>
<keyword evidence="3 6" id="KW-0328">Glycosyltransferase</keyword>
<feature type="binding site" description="in other chain" evidence="6">
    <location>
        <begin position="165"/>
        <end position="173"/>
    </location>
    <ligand>
        <name>5-phospho-alpha-D-ribose 1-diphosphate</name>
        <dbReference type="ChEBI" id="CHEBI:58017"/>
        <note>ligand shared between dimeric partners</note>
    </ligand>
</feature>
<dbReference type="PANTHER" id="PTHR19278">
    <property type="entry name" value="OROTATE PHOSPHORIBOSYLTRANSFERASE"/>
    <property type="match status" value="1"/>
</dbReference>
<dbReference type="EMBL" id="CP035758">
    <property type="protein sequence ID" value="QBD81383.1"/>
    <property type="molecule type" value="Genomic_DNA"/>
</dbReference>
<comment type="caution">
    <text evidence="6">Lacks conserved residue(s) required for the propagation of feature annotation.</text>
</comment>
<name>A0A4P6K0P4_KTERU</name>
<comment type="subunit">
    <text evidence="6">Homodimer.</text>
</comment>
<evidence type="ECO:0000256" key="5">
    <source>
        <dbReference type="ARBA" id="ARBA00022975"/>
    </source>
</evidence>
<evidence type="ECO:0000256" key="1">
    <source>
        <dbReference type="ARBA" id="ARBA00004889"/>
    </source>
</evidence>
<comment type="catalytic activity">
    <reaction evidence="6">
        <text>orotidine 5'-phosphate + diphosphate = orotate + 5-phospho-alpha-D-ribose 1-diphosphate</text>
        <dbReference type="Rhea" id="RHEA:10380"/>
        <dbReference type="ChEBI" id="CHEBI:30839"/>
        <dbReference type="ChEBI" id="CHEBI:33019"/>
        <dbReference type="ChEBI" id="CHEBI:57538"/>
        <dbReference type="ChEBI" id="CHEBI:58017"/>
        <dbReference type="EC" id="2.4.2.10"/>
    </reaction>
</comment>
<dbReference type="CDD" id="cd06223">
    <property type="entry name" value="PRTases_typeI"/>
    <property type="match status" value="1"/>
</dbReference>
<dbReference type="KEGG" id="kbs:EPA93_37575"/>
<evidence type="ECO:0000256" key="2">
    <source>
        <dbReference type="ARBA" id="ARBA00011971"/>
    </source>
</evidence>
<dbReference type="GO" id="GO:0044205">
    <property type="term" value="P:'de novo' UMP biosynthetic process"/>
    <property type="evidence" value="ECO:0007669"/>
    <property type="project" value="UniProtKB-UniRule"/>
</dbReference>
<dbReference type="PANTHER" id="PTHR19278:SF9">
    <property type="entry name" value="URIDINE 5'-MONOPHOSPHATE SYNTHASE"/>
    <property type="match status" value="1"/>
</dbReference>
<dbReference type="InterPro" id="IPR029057">
    <property type="entry name" value="PRTase-like"/>
</dbReference>
<organism evidence="8 9">
    <name type="scientific">Ktedonosporobacter rubrisoli</name>
    <dbReference type="NCBI Taxonomy" id="2509675"/>
    <lineage>
        <taxon>Bacteria</taxon>
        <taxon>Bacillati</taxon>
        <taxon>Chloroflexota</taxon>
        <taxon>Ktedonobacteria</taxon>
        <taxon>Ktedonobacterales</taxon>
        <taxon>Ktedonosporobacteraceae</taxon>
        <taxon>Ktedonosporobacter</taxon>
    </lineage>
</organism>
<dbReference type="GO" id="GO:0004588">
    <property type="term" value="F:orotate phosphoribosyltransferase activity"/>
    <property type="evidence" value="ECO:0007669"/>
    <property type="project" value="UniProtKB-UniRule"/>
</dbReference>
<keyword evidence="6" id="KW-0460">Magnesium</keyword>
<dbReference type="GO" id="GO:0019856">
    <property type="term" value="P:pyrimidine nucleobase biosynthetic process"/>
    <property type="evidence" value="ECO:0007669"/>
    <property type="project" value="TreeGrafter"/>
</dbReference>